<reference evidence="2" key="3">
    <citation type="submission" date="2025-09" db="UniProtKB">
        <authorList>
            <consortium name="Ensembl"/>
        </authorList>
    </citation>
    <scope>IDENTIFICATION</scope>
</reference>
<organism evidence="2 3">
    <name type="scientific">Ciona savignyi</name>
    <name type="common">Pacific transparent sea squirt</name>
    <dbReference type="NCBI Taxonomy" id="51511"/>
    <lineage>
        <taxon>Eukaryota</taxon>
        <taxon>Metazoa</taxon>
        <taxon>Chordata</taxon>
        <taxon>Tunicata</taxon>
        <taxon>Ascidiacea</taxon>
        <taxon>Phlebobranchia</taxon>
        <taxon>Cionidae</taxon>
        <taxon>Ciona</taxon>
    </lineage>
</organism>
<accession>H2Z649</accession>
<feature type="region of interest" description="Disordered" evidence="1">
    <location>
        <begin position="1"/>
        <end position="111"/>
    </location>
</feature>
<evidence type="ECO:0000256" key="1">
    <source>
        <dbReference type="SAM" id="MobiDB-lite"/>
    </source>
</evidence>
<feature type="compositionally biased region" description="Polar residues" evidence="1">
    <location>
        <begin position="1"/>
        <end position="10"/>
    </location>
</feature>
<dbReference type="Ensembl" id="ENSCSAVT00000013210.1">
    <property type="protein sequence ID" value="ENSCSAVP00000013061.1"/>
    <property type="gene ID" value="ENSCSAVG00000007671.1"/>
</dbReference>
<reference evidence="3" key="1">
    <citation type="submission" date="2003-08" db="EMBL/GenBank/DDBJ databases">
        <authorList>
            <person name="Birren B."/>
            <person name="Nusbaum C."/>
            <person name="Abebe A."/>
            <person name="Abouelleil A."/>
            <person name="Adekoya E."/>
            <person name="Ait-zahra M."/>
            <person name="Allen N."/>
            <person name="Allen T."/>
            <person name="An P."/>
            <person name="Anderson M."/>
            <person name="Anderson S."/>
            <person name="Arachchi H."/>
            <person name="Armbruster J."/>
            <person name="Bachantsang P."/>
            <person name="Baldwin J."/>
            <person name="Barry A."/>
            <person name="Bayul T."/>
            <person name="Blitshsteyn B."/>
            <person name="Bloom T."/>
            <person name="Blye J."/>
            <person name="Boguslavskiy L."/>
            <person name="Borowsky M."/>
            <person name="Boukhgalter B."/>
            <person name="Brunache A."/>
            <person name="Butler J."/>
            <person name="Calixte N."/>
            <person name="Calvo S."/>
            <person name="Camarata J."/>
            <person name="Campo K."/>
            <person name="Chang J."/>
            <person name="Cheshatsang Y."/>
            <person name="Citroen M."/>
            <person name="Collymore A."/>
            <person name="Considine T."/>
            <person name="Cook A."/>
            <person name="Cooke P."/>
            <person name="Corum B."/>
            <person name="Cuomo C."/>
            <person name="David R."/>
            <person name="Dawoe T."/>
            <person name="Degray S."/>
            <person name="Dodge S."/>
            <person name="Dooley K."/>
            <person name="Dorje P."/>
            <person name="Dorjee K."/>
            <person name="Dorris L."/>
            <person name="Duffey N."/>
            <person name="Dupes A."/>
            <person name="Elkins T."/>
            <person name="Engels R."/>
            <person name="Erickson J."/>
            <person name="Farina A."/>
            <person name="Faro S."/>
            <person name="Ferreira P."/>
            <person name="Fischer H."/>
            <person name="Fitzgerald M."/>
            <person name="Foley K."/>
            <person name="Gage D."/>
            <person name="Galagan J."/>
            <person name="Gearin G."/>
            <person name="Gnerre S."/>
            <person name="Gnirke A."/>
            <person name="Goyette A."/>
            <person name="Graham J."/>
            <person name="Grandbois E."/>
            <person name="Gyaltsen K."/>
            <person name="Hafez N."/>
            <person name="Hagopian D."/>
            <person name="Hagos B."/>
            <person name="Hall J."/>
            <person name="Hatcher B."/>
            <person name="Heller A."/>
            <person name="Higgins H."/>
            <person name="Honan T."/>
            <person name="Horn A."/>
            <person name="Houde N."/>
            <person name="Hughes L."/>
            <person name="Hulme W."/>
            <person name="Husby E."/>
            <person name="Iliev I."/>
            <person name="Jaffe D."/>
            <person name="Jones C."/>
            <person name="Kamal M."/>
            <person name="Kamat A."/>
            <person name="Kamvysselis M."/>
            <person name="Karlsson E."/>
            <person name="Kells C."/>
            <person name="Kieu A."/>
            <person name="Kisner P."/>
            <person name="Kodira C."/>
            <person name="Kulbokas E."/>
            <person name="Labutti K."/>
            <person name="Lama D."/>
            <person name="Landers T."/>
            <person name="Leger J."/>
            <person name="Levine S."/>
            <person name="Lewis D."/>
            <person name="Lewis T."/>
            <person name="Lindblad-toh K."/>
            <person name="Liu X."/>
            <person name="Lokyitsang T."/>
            <person name="Lokyitsang Y."/>
            <person name="Lucien O."/>
            <person name="Lui A."/>
            <person name="Ma L.J."/>
            <person name="Mabbitt R."/>
            <person name="Macdonald J."/>
            <person name="Maclean C."/>
            <person name="Major J."/>
            <person name="Manning J."/>
            <person name="Marabella R."/>
            <person name="Maru K."/>
            <person name="Matthews C."/>
            <person name="Mauceli E."/>
            <person name="Mccarthy M."/>
            <person name="Mcdonough S."/>
            <person name="Mcghee T."/>
            <person name="Meldrim J."/>
            <person name="Meneus L."/>
            <person name="Mesirov J."/>
            <person name="Mihalev A."/>
            <person name="Mihova T."/>
            <person name="Mikkelsen T."/>
            <person name="Mlenga V."/>
            <person name="Moru K."/>
            <person name="Mozes J."/>
            <person name="Mulrain L."/>
            <person name="Munson G."/>
            <person name="Naylor J."/>
            <person name="Newes C."/>
            <person name="Nguyen C."/>
            <person name="Nguyen N."/>
            <person name="Nguyen T."/>
            <person name="Nicol R."/>
            <person name="Nielsen C."/>
            <person name="Nizzari M."/>
            <person name="Norbu C."/>
            <person name="Norbu N."/>
            <person name="O'donnell P."/>
            <person name="Okoawo O."/>
            <person name="O'leary S."/>
            <person name="Omotosho B."/>
            <person name="O'neill K."/>
            <person name="Osman S."/>
            <person name="Parker S."/>
            <person name="Perrin D."/>
            <person name="Phunkhang P."/>
            <person name="Piqani B."/>
            <person name="Purcell S."/>
            <person name="Rachupka T."/>
            <person name="Ramasamy U."/>
            <person name="Rameau R."/>
            <person name="Ray V."/>
            <person name="Raymond C."/>
            <person name="Retta R."/>
            <person name="Richardson S."/>
            <person name="Rise C."/>
            <person name="Rodriguez J."/>
            <person name="Rogers J."/>
            <person name="Rogov P."/>
            <person name="Rutman M."/>
            <person name="Schupbach R."/>
            <person name="Seaman C."/>
            <person name="Settipalli S."/>
            <person name="Sharpe T."/>
            <person name="Sheridan J."/>
            <person name="Sherpa N."/>
            <person name="Shi J."/>
            <person name="Smirnov S."/>
            <person name="Smith C."/>
            <person name="Sougnez C."/>
            <person name="Spencer B."/>
            <person name="Stalker J."/>
            <person name="Stange-thomann N."/>
            <person name="Stavropoulos S."/>
            <person name="Stetson K."/>
            <person name="Stone C."/>
            <person name="Stone S."/>
            <person name="Stubbs M."/>
            <person name="Talamas J."/>
            <person name="Tchuinga P."/>
            <person name="Tenzing P."/>
            <person name="Tesfaye S."/>
            <person name="Theodore J."/>
            <person name="Thoulutsang Y."/>
            <person name="Topham K."/>
            <person name="Towey S."/>
            <person name="Tsamla T."/>
            <person name="Tsomo N."/>
            <person name="Vallee D."/>
            <person name="Vassiliev H."/>
            <person name="Venkataraman V."/>
            <person name="Vinson J."/>
            <person name="Vo A."/>
            <person name="Wade C."/>
            <person name="Wang S."/>
            <person name="Wangchuk T."/>
            <person name="Wangdi T."/>
            <person name="Whittaker C."/>
            <person name="Wilkinson J."/>
            <person name="Wu Y."/>
            <person name="Wyman D."/>
            <person name="Yadav S."/>
            <person name="Yang S."/>
            <person name="Yang X."/>
            <person name="Yeager S."/>
            <person name="Yee E."/>
            <person name="Young G."/>
            <person name="Zainoun J."/>
            <person name="Zembeck L."/>
            <person name="Zimmer A."/>
            <person name="Zody M."/>
            <person name="Lander E."/>
        </authorList>
    </citation>
    <scope>NUCLEOTIDE SEQUENCE [LARGE SCALE GENOMIC DNA]</scope>
</reference>
<reference evidence="2" key="2">
    <citation type="submission" date="2025-08" db="UniProtKB">
        <authorList>
            <consortium name="Ensembl"/>
        </authorList>
    </citation>
    <scope>IDENTIFICATION</scope>
</reference>
<feature type="region of interest" description="Disordered" evidence="1">
    <location>
        <begin position="126"/>
        <end position="146"/>
    </location>
</feature>
<feature type="compositionally biased region" description="Polar residues" evidence="1">
    <location>
        <begin position="35"/>
        <end position="53"/>
    </location>
</feature>
<feature type="compositionally biased region" description="Basic and acidic residues" evidence="1">
    <location>
        <begin position="19"/>
        <end position="30"/>
    </location>
</feature>
<feature type="compositionally biased region" description="Polar residues" evidence="1">
    <location>
        <begin position="134"/>
        <end position="146"/>
    </location>
</feature>
<feature type="compositionally biased region" description="Polar residues" evidence="1">
    <location>
        <begin position="69"/>
        <end position="80"/>
    </location>
</feature>
<keyword evidence="3" id="KW-1185">Reference proteome</keyword>
<protein>
    <submittedName>
        <fullName evidence="2">Uncharacterized protein</fullName>
    </submittedName>
</protein>
<evidence type="ECO:0000313" key="2">
    <source>
        <dbReference type="Ensembl" id="ENSCSAVP00000013061.1"/>
    </source>
</evidence>
<dbReference type="Proteomes" id="UP000007875">
    <property type="component" value="Unassembled WGS sequence"/>
</dbReference>
<dbReference type="HOGENOM" id="CLU_1781629_0_0_1"/>
<dbReference type="AlphaFoldDB" id="H2Z649"/>
<name>H2Z649_CIOSA</name>
<evidence type="ECO:0000313" key="3">
    <source>
        <dbReference type="Proteomes" id="UP000007875"/>
    </source>
</evidence>
<sequence>MPENQISLSNLARVIGDLKQQKESPRKEQPKPMPNTRSRQPPQTSYNRDSFNPKSLLGAPPSGGFSGRFSESAQRPNTALKNKPDGLKVNLITSGPPRGQQMTYDDRSYRKSDDFYNEPLYHAVNRAHDDNPSYARSNYKAGQSSR</sequence>
<proteinExistence type="predicted"/>
<dbReference type="GeneTree" id="ENSGT00530000066781"/>